<protein>
    <submittedName>
        <fullName evidence="7">Two-component system response regulator AtoC</fullName>
    </submittedName>
</protein>
<name>A0A841KA06_9BACT</name>
<dbReference type="AlphaFoldDB" id="A0A841KA06"/>
<proteinExistence type="predicted"/>
<feature type="region of interest" description="Disordered" evidence="5">
    <location>
        <begin position="273"/>
        <end position="308"/>
    </location>
</feature>
<keyword evidence="4" id="KW-0804">Transcription</keyword>
<keyword evidence="2" id="KW-0067">ATP-binding</keyword>
<feature type="domain" description="Sigma-54 factor interaction" evidence="6">
    <location>
        <begin position="44"/>
        <end position="252"/>
    </location>
</feature>
<dbReference type="PROSITE" id="PS00688">
    <property type="entry name" value="SIGMA54_INTERACT_3"/>
    <property type="match status" value="1"/>
</dbReference>
<dbReference type="PANTHER" id="PTHR32071">
    <property type="entry name" value="TRANSCRIPTIONAL REGULATORY PROTEIN"/>
    <property type="match status" value="1"/>
</dbReference>
<gene>
    <name evidence="7" type="ORF">HNQ77_005099</name>
</gene>
<evidence type="ECO:0000256" key="3">
    <source>
        <dbReference type="ARBA" id="ARBA00023015"/>
    </source>
</evidence>
<dbReference type="InterPro" id="IPR002197">
    <property type="entry name" value="HTH_Fis"/>
</dbReference>
<dbReference type="OrthoDB" id="9771372at2"/>
<dbReference type="PROSITE" id="PS50045">
    <property type="entry name" value="SIGMA54_INTERACT_4"/>
    <property type="match status" value="1"/>
</dbReference>
<accession>A0A841KA06</accession>
<dbReference type="Pfam" id="PF14532">
    <property type="entry name" value="Sigma54_activ_2"/>
    <property type="match status" value="1"/>
</dbReference>
<sequence length="350" mass="38866">MILVSGQQIREQFGEQTSKQSRDQLLHQAASAAAKHPEWSLGLMAGRSLVMQRLFAQMRSTAPHLRIATLEGQSGTGKETAARTLHALGPAASGIFLPCPAPHFFEHLPAVIRESRDGTLLLNHIEDLTAAQQARLLDFLQWLDHQHARRLPDSAPRQVFFSTNLPVRKLVSAFSLRIDLANRLTVIRFTLPPLRERREDIPLLADFFAERFSVTHNKPVRGLGPQSLPRLLTHPWPGNVRELENTIHAAAMACEGQWIRPIDIPSLSPGFSVGSTDLAGPDNDAGRGSRQDTPAEDPSHDPNHDPNLDRAILRHITLVLAQVDGNKLRAARLLGISRSTLYRLLESRRS</sequence>
<dbReference type="Pfam" id="PF25601">
    <property type="entry name" value="AAA_lid_14"/>
    <property type="match status" value="1"/>
</dbReference>
<evidence type="ECO:0000313" key="8">
    <source>
        <dbReference type="Proteomes" id="UP000538666"/>
    </source>
</evidence>
<dbReference type="GO" id="GO:0005524">
    <property type="term" value="F:ATP binding"/>
    <property type="evidence" value="ECO:0007669"/>
    <property type="project" value="UniProtKB-KW"/>
</dbReference>
<dbReference type="Gene3D" id="1.10.10.60">
    <property type="entry name" value="Homeodomain-like"/>
    <property type="match status" value="1"/>
</dbReference>
<evidence type="ECO:0000313" key="7">
    <source>
        <dbReference type="EMBL" id="MBB6147114.1"/>
    </source>
</evidence>
<evidence type="ECO:0000259" key="6">
    <source>
        <dbReference type="PROSITE" id="PS50045"/>
    </source>
</evidence>
<evidence type="ECO:0000256" key="2">
    <source>
        <dbReference type="ARBA" id="ARBA00022840"/>
    </source>
</evidence>
<organism evidence="7 8">
    <name type="scientific">Silvibacterium bohemicum</name>
    <dbReference type="NCBI Taxonomy" id="1577686"/>
    <lineage>
        <taxon>Bacteria</taxon>
        <taxon>Pseudomonadati</taxon>
        <taxon>Acidobacteriota</taxon>
        <taxon>Terriglobia</taxon>
        <taxon>Terriglobales</taxon>
        <taxon>Acidobacteriaceae</taxon>
        <taxon>Silvibacterium</taxon>
    </lineage>
</organism>
<keyword evidence="1" id="KW-0547">Nucleotide-binding</keyword>
<dbReference type="InterPro" id="IPR002078">
    <property type="entry name" value="Sigma_54_int"/>
</dbReference>
<feature type="compositionally biased region" description="Basic and acidic residues" evidence="5">
    <location>
        <begin position="297"/>
        <end position="308"/>
    </location>
</feature>
<evidence type="ECO:0000256" key="1">
    <source>
        <dbReference type="ARBA" id="ARBA00022741"/>
    </source>
</evidence>
<dbReference type="SUPFAM" id="SSF46689">
    <property type="entry name" value="Homeodomain-like"/>
    <property type="match status" value="1"/>
</dbReference>
<evidence type="ECO:0000256" key="4">
    <source>
        <dbReference type="ARBA" id="ARBA00023163"/>
    </source>
</evidence>
<dbReference type="InterPro" id="IPR027417">
    <property type="entry name" value="P-loop_NTPase"/>
</dbReference>
<comment type="caution">
    <text evidence="7">The sequence shown here is derived from an EMBL/GenBank/DDBJ whole genome shotgun (WGS) entry which is preliminary data.</text>
</comment>
<dbReference type="SUPFAM" id="SSF52540">
    <property type="entry name" value="P-loop containing nucleoside triphosphate hydrolases"/>
    <property type="match status" value="1"/>
</dbReference>
<keyword evidence="8" id="KW-1185">Reference proteome</keyword>
<dbReference type="EMBL" id="JACHEK010000012">
    <property type="protein sequence ID" value="MBB6147114.1"/>
    <property type="molecule type" value="Genomic_DNA"/>
</dbReference>
<keyword evidence="3" id="KW-0805">Transcription regulation</keyword>
<dbReference type="InterPro" id="IPR009057">
    <property type="entry name" value="Homeodomain-like_sf"/>
</dbReference>
<dbReference type="Pfam" id="PF02954">
    <property type="entry name" value="HTH_8"/>
    <property type="match status" value="1"/>
</dbReference>
<dbReference type="GO" id="GO:0043565">
    <property type="term" value="F:sequence-specific DNA binding"/>
    <property type="evidence" value="ECO:0007669"/>
    <property type="project" value="InterPro"/>
</dbReference>
<dbReference type="GO" id="GO:0006355">
    <property type="term" value="P:regulation of DNA-templated transcription"/>
    <property type="evidence" value="ECO:0007669"/>
    <property type="project" value="InterPro"/>
</dbReference>
<dbReference type="PRINTS" id="PR01590">
    <property type="entry name" value="HTHFIS"/>
</dbReference>
<dbReference type="Gene3D" id="3.40.50.300">
    <property type="entry name" value="P-loop containing nucleotide triphosphate hydrolases"/>
    <property type="match status" value="1"/>
</dbReference>
<dbReference type="Gene3D" id="1.10.8.60">
    <property type="match status" value="1"/>
</dbReference>
<dbReference type="InterPro" id="IPR025944">
    <property type="entry name" value="Sigma_54_int_dom_CS"/>
</dbReference>
<evidence type="ECO:0000256" key="5">
    <source>
        <dbReference type="SAM" id="MobiDB-lite"/>
    </source>
</evidence>
<dbReference type="Proteomes" id="UP000538666">
    <property type="component" value="Unassembled WGS sequence"/>
</dbReference>
<dbReference type="InterPro" id="IPR058031">
    <property type="entry name" value="AAA_lid_NorR"/>
</dbReference>
<reference evidence="7 8" key="1">
    <citation type="submission" date="2020-08" db="EMBL/GenBank/DDBJ databases">
        <title>Genomic Encyclopedia of Type Strains, Phase IV (KMG-IV): sequencing the most valuable type-strain genomes for metagenomic binning, comparative biology and taxonomic classification.</title>
        <authorList>
            <person name="Goeker M."/>
        </authorList>
    </citation>
    <scope>NUCLEOTIDE SEQUENCE [LARGE SCALE GENOMIC DNA]</scope>
    <source>
        <strain evidence="7 8">DSM 103733</strain>
    </source>
</reference>